<dbReference type="InterPro" id="IPR036464">
    <property type="entry name" value="Rubisco_LSMT_subst-bd_sf"/>
</dbReference>
<dbReference type="GeneID" id="28733206"/>
<keyword evidence="7" id="KW-1185">Reference proteome</keyword>
<dbReference type="AlphaFoldDB" id="A0A0N1H0K6"/>
<keyword evidence="3" id="KW-0949">S-adenosyl-L-methionine</keyword>
<keyword evidence="1 6" id="KW-0489">Methyltransferase</keyword>
<dbReference type="FunFam" id="3.90.1410.10:FF:000007">
    <property type="entry name" value="Ribosomal lysine N-methyltransferase 4"/>
    <property type="match status" value="1"/>
</dbReference>
<dbReference type="SUPFAM" id="SSF81822">
    <property type="entry name" value="RuBisCo LSMT C-terminal, substrate-binding domain"/>
    <property type="match status" value="1"/>
</dbReference>
<dbReference type="GO" id="GO:0032259">
    <property type="term" value="P:methylation"/>
    <property type="evidence" value="ECO:0007669"/>
    <property type="project" value="UniProtKB-KW"/>
</dbReference>
<reference evidence="6 7" key="1">
    <citation type="submission" date="2015-06" db="EMBL/GenBank/DDBJ databases">
        <title>Draft genome of the ant-associated black yeast Phialophora attae CBS 131958.</title>
        <authorList>
            <person name="Moreno L.F."/>
            <person name="Stielow B.J."/>
            <person name="de Hoog S."/>
            <person name="Vicente V.A."/>
            <person name="Weiss V.A."/>
            <person name="de Vries M."/>
            <person name="Cruz L.M."/>
            <person name="Souza E.M."/>
        </authorList>
    </citation>
    <scope>NUCLEOTIDE SEQUENCE [LARGE SCALE GENOMIC DNA]</scope>
    <source>
        <strain evidence="6 7">CBS 131958</strain>
    </source>
</reference>
<sequence>MADPADDFAARSGRFVEWFKSIEGTSLSDKISLVDLRSEGAGRGVIAREDIPVNEVLFRVPRSMVLEAPDIVVHPTGEKRCQVLTISAHRNHGNDAGLTSVLICLEGQGSWLPLIVTIIHEYLKGEESYWYPYFQVLPTTFNTLMFWNEHEVAELQASAVVKKIGKSEVEKEWKQKIIMPMLAQPLAFPLEEVEEEAKIARLTELAHMAASLISAYSFDLDRDEDDGNKDDGDEDDLREDDEVDPLKGMVPFADMLNADADLNNARLSQEDDNLVMYTIRPVKAGEQLYNDYGELPRSELLRCYGYITPNYAQYDVAELAHDLLVELAGLEDPKNNEAWRRAVARLDDKEVLDDGYSIYLRSPVGGPDAYVPEDLRTVLRALTTFTASGFSKFKVGQAMTKEEATLLSAAASRRLSEYATTLEEDRRISAQSPVALPNEHVQASRYTAAVVVRQSEKEILQLLIDRCAAHLTQLQAESQATARESQKKRKLGDDQHRSRKAVKANGHR</sequence>
<gene>
    <name evidence="6" type="ORF">AB675_1435</name>
</gene>
<dbReference type="GO" id="GO:0005634">
    <property type="term" value="C:nucleus"/>
    <property type="evidence" value="ECO:0007669"/>
    <property type="project" value="UniProtKB-SubCell"/>
</dbReference>
<feature type="domain" description="SET" evidence="5">
    <location>
        <begin position="29"/>
        <end position="293"/>
    </location>
</feature>
<dbReference type="InterPro" id="IPR046341">
    <property type="entry name" value="SET_dom_sf"/>
</dbReference>
<evidence type="ECO:0000256" key="2">
    <source>
        <dbReference type="ARBA" id="ARBA00022679"/>
    </source>
</evidence>
<dbReference type="OrthoDB" id="341421at2759"/>
<accession>A0A0N1H0K6</accession>
<dbReference type="RefSeq" id="XP_017997260.1">
    <property type="nucleotide sequence ID" value="XM_018141326.1"/>
</dbReference>
<evidence type="ECO:0000313" key="7">
    <source>
        <dbReference type="Proteomes" id="UP000038010"/>
    </source>
</evidence>
<dbReference type="Pfam" id="PF09273">
    <property type="entry name" value="Rubis-subs-bind"/>
    <property type="match status" value="1"/>
</dbReference>
<proteinExistence type="predicted"/>
<name>A0A0N1H0K6_9EURO</name>
<dbReference type="EMBL" id="LFJN01000025">
    <property type="protein sequence ID" value="KPI37297.1"/>
    <property type="molecule type" value="Genomic_DNA"/>
</dbReference>
<protein>
    <submittedName>
        <fullName evidence="6">Ribosomal lysine N-methyltransferase 4</fullName>
    </submittedName>
</protein>
<evidence type="ECO:0000256" key="3">
    <source>
        <dbReference type="ARBA" id="ARBA00022691"/>
    </source>
</evidence>
<organism evidence="6 7">
    <name type="scientific">Cyphellophora attinorum</name>
    <dbReference type="NCBI Taxonomy" id="1664694"/>
    <lineage>
        <taxon>Eukaryota</taxon>
        <taxon>Fungi</taxon>
        <taxon>Dikarya</taxon>
        <taxon>Ascomycota</taxon>
        <taxon>Pezizomycotina</taxon>
        <taxon>Eurotiomycetes</taxon>
        <taxon>Chaetothyriomycetidae</taxon>
        <taxon>Chaetothyriales</taxon>
        <taxon>Cyphellophoraceae</taxon>
        <taxon>Cyphellophora</taxon>
    </lineage>
</organism>
<dbReference type="InterPro" id="IPR050600">
    <property type="entry name" value="SETD3_SETD6_MTase"/>
</dbReference>
<dbReference type="Gene3D" id="3.90.1410.10">
    <property type="entry name" value="set domain protein methyltransferase, domain 1"/>
    <property type="match status" value="1"/>
</dbReference>
<keyword evidence="2 6" id="KW-0808">Transferase</keyword>
<dbReference type="VEuPathDB" id="FungiDB:AB675_1435"/>
<dbReference type="PANTHER" id="PTHR13271:SF34">
    <property type="entry name" value="N-LYSINE METHYLTRANSFERASE SETD6"/>
    <property type="match status" value="1"/>
</dbReference>
<evidence type="ECO:0000313" key="6">
    <source>
        <dbReference type="EMBL" id="KPI37297.1"/>
    </source>
</evidence>
<dbReference type="Pfam" id="PF00856">
    <property type="entry name" value="SET"/>
    <property type="match status" value="1"/>
</dbReference>
<evidence type="ECO:0000256" key="4">
    <source>
        <dbReference type="SAM" id="MobiDB-lite"/>
    </source>
</evidence>
<dbReference type="InterPro" id="IPR015353">
    <property type="entry name" value="Rubisco_LSMT_subst-bd"/>
</dbReference>
<feature type="region of interest" description="Disordered" evidence="4">
    <location>
        <begin position="477"/>
        <end position="508"/>
    </location>
</feature>
<dbReference type="Gene3D" id="3.90.1420.10">
    <property type="entry name" value="Rubisco LSMT, substrate-binding domain"/>
    <property type="match status" value="1"/>
</dbReference>
<feature type="compositionally biased region" description="Basic residues" evidence="4">
    <location>
        <begin position="497"/>
        <end position="508"/>
    </location>
</feature>
<comment type="caution">
    <text evidence="6">The sequence shown here is derived from an EMBL/GenBank/DDBJ whole genome shotgun (WGS) entry which is preliminary data.</text>
</comment>
<evidence type="ECO:0000256" key="1">
    <source>
        <dbReference type="ARBA" id="ARBA00022603"/>
    </source>
</evidence>
<dbReference type="PROSITE" id="PS50280">
    <property type="entry name" value="SET"/>
    <property type="match status" value="1"/>
</dbReference>
<dbReference type="Proteomes" id="UP000038010">
    <property type="component" value="Unassembled WGS sequence"/>
</dbReference>
<dbReference type="SUPFAM" id="SSF82199">
    <property type="entry name" value="SET domain"/>
    <property type="match status" value="1"/>
</dbReference>
<evidence type="ECO:0000259" key="5">
    <source>
        <dbReference type="PROSITE" id="PS50280"/>
    </source>
</evidence>
<dbReference type="STRING" id="1664694.A0A0N1H0K6"/>
<dbReference type="InterPro" id="IPR001214">
    <property type="entry name" value="SET_dom"/>
</dbReference>
<dbReference type="PANTHER" id="PTHR13271">
    <property type="entry name" value="UNCHARACTERIZED PUTATIVE METHYLTRANSFERASE"/>
    <property type="match status" value="1"/>
</dbReference>
<dbReference type="GO" id="GO:0016279">
    <property type="term" value="F:protein-lysine N-methyltransferase activity"/>
    <property type="evidence" value="ECO:0007669"/>
    <property type="project" value="UniProtKB-UniRule"/>
</dbReference>